<evidence type="ECO:0000256" key="1">
    <source>
        <dbReference type="ARBA" id="ARBA00001957"/>
    </source>
</evidence>
<keyword evidence="7" id="KW-0511">Multifunctional enzyme</keyword>
<dbReference type="InterPro" id="IPR036291">
    <property type="entry name" value="NAD(P)-bd_dom_sf"/>
</dbReference>
<feature type="region of interest" description="Disordered" evidence="10">
    <location>
        <begin position="1747"/>
        <end position="1799"/>
    </location>
</feature>
<dbReference type="InterPro" id="IPR018201">
    <property type="entry name" value="Ketoacyl_synth_AS"/>
</dbReference>
<evidence type="ECO:0000256" key="8">
    <source>
        <dbReference type="ARBA" id="ARBA00023315"/>
    </source>
</evidence>
<dbReference type="SMART" id="SM00826">
    <property type="entry name" value="PKS_DH"/>
    <property type="match status" value="1"/>
</dbReference>
<dbReference type="CDD" id="cd00833">
    <property type="entry name" value="PKS"/>
    <property type="match status" value="1"/>
</dbReference>
<feature type="active site" description="Proton acceptor; for dehydratase activity" evidence="9">
    <location>
        <position position="922"/>
    </location>
</feature>
<dbReference type="InterPro" id="IPR050091">
    <property type="entry name" value="PKS_NRPS_Biosynth_Enz"/>
</dbReference>
<dbReference type="FunFam" id="3.40.47.10:FF:000019">
    <property type="entry name" value="Polyketide synthase type I"/>
    <property type="match status" value="1"/>
</dbReference>
<dbReference type="InterPro" id="IPR042104">
    <property type="entry name" value="PKS_dehydratase_sf"/>
</dbReference>
<dbReference type="InterPro" id="IPR049900">
    <property type="entry name" value="PKS_mFAS_DH"/>
</dbReference>
<dbReference type="Pfam" id="PF00550">
    <property type="entry name" value="PP-binding"/>
    <property type="match status" value="1"/>
</dbReference>
<dbReference type="GO" id="GO:0004315">
    <property type="term" value="F:3-oxoacyl-[acyl-carrier-protein] synthase activity"/>
    <property type="evidence" value="ECO:0007669"/>
    <property type="project" value="InterPro"/>
</dbReference>
<dbReference type="InterPro" id="IPR020807">
    <property type="entry name" value="PKS_DH"/>
</dbReference>
<dbReference type="Pfam" id="PF02801">
    <property type="entry name" value="Ketoacyl-synt_C"/>
    <property type="match status" value="1"/>
</dbReference>
<dbReference type="PROSITE" id="PS52019">
    <property type="entry name" value="PKS_MFAS_DH"/>
    <property type="match status" value="1"/>
</dbReference>
<dbReference type="SMART" id="SM00825">
    <property type="entry name" value="PKS_KS"/>
    <property type="match status" value="1"/>
</dbReference>
<feature type="region of interest" description="C-terminal hotdog fold" evidence="9">
    <location>
        <begin position="1022"/>
        <end position="1160"/>
    </location>
</feature>
<organism evidence="14 15">
    <name type="scientific">Streptomyces mobaraensis</name>
    <name type="common">Streptoverticillium mobaraense</name>
    <dbReference type="NCBI Taxonomy" id="35621"/>
    <lineage>
        <taxon>Bacteria</taxon>
        <taxon>Bacillati</taxon>
        <taxon>Actinomycetota</taxon>
        <taxon>Actinomycetes</taxon>
        <taxon>Kitasatosporales</taxon>
        <taxon>Streptomycetaceae</taxon>
        <taxon>Streptomyces</taxon>
    </lineage>
</organism>
<reference evidence="14 15" key="1">
    <citation type="journal article" date="2019" name="Microb. Cell Fact.">
        <title>Exploring novel herbicidin analogues by transcriptional regulator overexpression and MS/MS molecular networking.</title>
        <authorList>
            <person name="Shi Y."/>
            <person name="Gu R."/>
            <person name="Li Y."/>
            <person name="Wang X."/>
            <person name="Ren W."/>
            <person name="Li X."/>
            <person name="Wang L."/>
            <person name="Xie Y."/>
            <person name="Hong B."/>
        </authorList>
    </citation>
    <scope>NUCLEOTIDE SEQUENCE [LARGE SCALE GENOMIC DNA]</scope>
    <source>
        <strain evidence="14 15">US-43</strain>
    </source>
</reference>
<dbReference type="FunFam" id="1.10.1200.10:FF:000007">
    <property type="entry name" value="Probable polyketide synthase pks17"/>
    <property type="match status" value="1"/>
</dbReference>
<gene>
    <name evidence="14" type="ORF">FRZ00_34930</name>
</gene>
<dbReference type="Pfam" id="PF00109">
    <property type="entry name" value="ketoacyl-synt"/>
    <property type="match status" value="1"/>
</dbReference>
<keyword evidence="6" id="KW-0045">Antibiotic biosynthesis</keyword>
<proteinExistence type="predicted"/>
<feature type="domain" description="Ketosynthase family 3 (KS3)" evidence="12">
    <location>
        <begin position="33"/>
        <end position="458"/>
    </location>
</feature>
<dbReference type="GO" id="GO:0004312">
    <property type="term" value="F:fatty acid synthase activity"/>
    <property type="evidence" value="ECO:0007669"/>
    <property type="project" value="TreeGrafter"/>
</dbReference>
<dbReference type="Pfam" id="PF00698">
    <property type="entry name" value="Acyl_transf_1"/>
    <property type="match status" value="1"/>
</dbReference>
<dbReference type="GO" id="GO:0031177">
    <property type="term" value="F:phosphopantetheine binding"/>
    <property type="evidence" value="ECO:0007669"/>
    <property type="project" value="InterPro"/>
</dbReference>
<evidence type="ECO:0000256" key="7">
    <source>
        <dbReference type="ARBA" id="ARBA00023268"/>
    </source>
</evidence>
<dbReference type="SUPFAM" id="SSF52151">
    <property type="entry name" value="FabD/lysophospholipase-like"/>
    <property type="match status" value="1"/>
</dbReference>
<dbReference type="Proteomes" id="UP000327000">
    <property type="component" value="Unassembled WGS sequence"/>
</dbReference>
<keyword evidence="15" id="KW-1185">Reference proteome</keyword>
<dbReference type="Gene3D" id="3.40.50.720">
    <property type="entry name" value="NAD(P)-binding Rossmann-like Domain"/>
    <property type="match status" value="1"/>
</dbReference>
<dbReference type="InterPro" id="IPR014030">
    <property type="entry name" value="Ketoacyl_synth_N"/>
</dbReference>
<keyword evidence="4" id="KW-0597">Phosphoprotein</keyword>
<feature type="compositionally biased region" description="Low complexity" evidence="10">
    <location>
        <begin position="468"/>
        <end position="499"/>
    </location>
</feature>
<dbReference type="SMART" id="SM00827">
    <property type="entry name" value="PKS_AT"/>
    <property type="match status" value="1"/>
</dbReference>
<dbReference type="Gene3D" id="3.30.70.3290">
    <property type="match status" value="2"/>
</dbReference>
<feature type="region of interest" description="Disordered" evidence="10">
    <location>
        <begin position="463"/>
        <end position="499"/>
    </location>
</feature>
<keyword evidence="5" id="KW-0808">Transferase</keyword>
<accession>A0A5N5VWQ0</accession>
<feature type="region of interest" description="Disordered" evidence="10">
    <location>
        <begin position="1212"/>
        <end position="1329"/>
    </location>
</feature>
<feature type="domain" description="Carrier" evidence="11">
    <location>
        <begin position="1811"/>
        <end position="1886"/>
    </location>
</feature>
<evidence type="ECO:0000256" key="9">
    <source>
        <dbReference type="PROSITE-ProRule" id="PRU01363"/>
    </source>
</evidence>
<feature type="compositionally biased region" description="Basic and acidic residues" evidence="10">
    <location>
        <begin position="1953"/>
        <end position="1963"/>
    </location>
</feature>
<dbReference type="InterPro" id="IPR014031">
    <property type="entry name" value="Ketoacyl_synth_C"/>
</dbReference>
<evidence type="ECO:0000256" key="3">
    <source>
        <dbReference type="ARBA" id="ARBA00022450"/>
    </source>
</evidence>
<feature type="compositionally biased region" description="Low complexity" evidence="10">
    <location>
        <begin position="1219"/>
        <end position="1248"/>
    </location>
</feature>
<sequence>MTSDEKVLDYLKRLTVDLRRTRQRLHEAEAGVREPIAVVGMACRYPGGVRSPEDLWELVAAGTDAITALPADRGWDPELYDPDPARHGRVYVREGGFLDGADRFDAGFFGISGREALAMDPQQRLLLETSWEALERAGIDPAGLAGSRTGVFAGVIYQDYASRLRRVPPEFEGYIGNGSAASVASGRVAYTLGLEGPAVTVDTACSSSLVALHLACQSLRLGESAVALAGGVTVMASPMALVEFSRQRGLAADARCKAFAAAADGTALGEGAGMLVLERLSDARRNGHPVLAVIRGSAVNQDGASSGLTAPSGPAQQRVIRDALANARVAAADVDAVEAHGTGTTLGDPIEAQALLETYGQDRPADRPVRVGSVKSNIGHAQAAAGVAGVIKMVMALRNGVLPRTLHVDEPSPHVDWSAGALSLLTEPTPWPAAERPRRAGVSSFGVSGTNAHVVLEEAPEAVGTPTAGSDAGAAGTDSGAAGSDSGAADSGESVAAEAEPSVVSAVPWPLSAKAPEALRDQAARLLAHLDAHPDETAADIGAALARGRSVFEHRAVAVGTDRTELRAEIAALAAGEPAPGAATGTARGAAKVAFLFPDDGIGAGDAVRRLLAESPVFARHMAECAGALAGATGRPAADVLRELIAAVGTSGGAGAVRAAEGARGADGAEAVVDAAGAAGRSASVDSAGGTGVRAARWAVAVSLAALWRHHGVRPSTVVGDGTGEIAAACVAGVLSLEDGARAVLGGTADAVSLRPAEVPFRTASGGTDWRPDADRSPRGLAAAVRELVGRSRTVFVVLGAGLDSLAEAAGPDSFAVPALRADGGARGLLASLADVHVRAAAVDWSAALPATGLRRIDLPTYPFQRRRYWLDDSPATGDVDSAGLGAVDHPLLAAAVELPDGDGVLYSGRLSARTHPWLADHTVLGRTLLPGTACLELALWAAERAGCGLVEELTLHAPLVVGDAGVRLRLAVTGPDASGRRRLTLDACAEGADWTRHASGTLAEDARGAAYDLMRPAPEAAAETDVTAFYERAAARGYAYGPAFRGLRSLRRLGDEVFAEAALDHDRQAEAARYRLHPALADAALQALGVLTEGGDEAPRLPFAWRNVSVHTPGAGALRVHLTRTGPDTVALDLADPAGTPIASAGAVVLRTVRDGQALTGAQTEASGRNAEGAQAALYRVHWIPVTAARGQNLPAGQAASALPVQALTASGRGGSAVSGSAGASGALGRDGAGESAASVSVPAPAGVGRGGSAVSGSAGASGALGRDGVGEPAASASVPAPTGVGRDGSASGAAQAAGTHERREPAAPASATALPQEGPAASGRGAPAPEVSVAVIGAPGTDGAPVVDLPGAVVRYPDLAALGAAVGEGTTVARTVVHVLPAGAGGPEGLRAATHAALDLARSWPADPRFAGATLVVVTRGALAVRPGEDVPDPAAAAALGLLRTAQAEHPGRFVLLDTDAPVDGRVLRAVLDSGEPQAAARGGEVLVPRLVAAGAEGAGYRPFDPHGTVLVTGGTGALGGEVARHLARAGARRLLLATRRGQDAPGAAELAEELAALGAEATVAACDVSDRAALAALLAGIPEAHPLTAVYHVAGVTDDGVLDAQTPERLDTVLRPKADAARHLHELTEHQNLAAFVMFSSAAGTFGSAGQGGYAAANAYLDALAHHRRSRGLPAQSLAWGLWERSSALTDALDATGRARLGRSGVLPLATDDALALLDAAAAHDEPVLLPLRLDPARVAEQGKPPALLRALTGDARRARPAPDTGAGDRPTDDQPVADRPTDNQPTDDRQAAPGHRYAALPAAERRRALLGLVRTHAAAVLGEATPADIAPDRGFVDLGLDSLADLELRDRLHEATGLPLATTLIFDYPTAAALADHLCAEFAAAAPDDDPDSPVAGELDRLEAALAPYAADAGTRELVARRLKDLLSRWDADRPEGTGHGSAHPAPETGHDARPHDDFATATDDELFEALRELRTADRG</sequence>
<evidence type="ECO:0000259" key="12">
    <source>
        <dbReference type="PROSITE" id="PS52004"/>
    </source>
</evidence>
<feature type="active site" description="Proton donor; for dehydratase activity" evidence="9">
    <location>
        <position position="1083"/>
    </location>
</feature>
<evidence type="ECO:0000259" key="13">
    <source>
        <dbReference type="PROSITE" id="PS52019"/>
    </source>
</evidence>
<keyword evidence="8" id="KW-0012">Acyltransferase</keyword>
<evidence type="ECO:0000256" key="10">
    <source>
        <dbReference type="SAM" id="MobiDB-lite"/>
    </source>
</evidence>
<dbReference type="InterPro" id="IPR036736">
    <property type="entry name" value="ACP-like_sf"/>
</dbReference>
<evidence type="ECO:0000256" key="5">
    <source>
        <dbReference type="ARBA" id="ARBA00022679"/>
    </source>
</evidence>
<dbReference type="Pfam" id="PF08659">
    <property type="entry name" value="KR"/>
    <property type="match status" value="1"/>
</dbReference>
<comment type="pathway">
    <text evidence="2">Antibiotic biosynthesis.</text>
</comment>
<dbReference type="Gene3D" id="3.10.129.110">
    <property type="entry name" value="Polyketide synthase dehydratase"/>
    <property type="match status" value="1"/>
</dbReference>
<dbReference type="Pfam" id="PF21089">
    <property type="entry name" value="PKS_DH_N"/>
    <property type="match status" value="1"/>
</dbReference>
<dbReference type="CDD" id="cd08956">
    <property type="entry name" value="KR_3_FAS_SDR_x"/>
    <property type="match status" value="1"/>
</dbReference>
<dbReference type="InterPro" id="IPR016039">
    <property type="entry name" value="Thiolase-like"/>
</dbReference>
<dbReference type="InterPro" id="IPR049551">
    <property type="entry name" value="PKS_DH_C"/>
</dbReference>
<dbReference type="InterPro" id="IPR016035">
    <property type="entry name" value="Acyl_Trfase/lysoPLipase"/>
</dbReference>
<evidence type="ECO:0000313" key="14">
    <source>
        <dbReference type="EMBL" id="KAB7832326.1"/>
    </source>
</evidence>
<feature type="compositionally biased region" description="Low complexity" evidence="10">
    <location>
        <begin position="1290"/>
        <end position="1300"/>
    </location>
</feature>
<dbReference type="InterPro" id="IPR057326">
    <property type="entry name" value="KR_dom"/>
</dbReference>
<dbReference type="InterPro" id="IPR049552">
    <property type="entry name" value="PKS_DH_N"/>
</dbReference>
<dbReference type="SUPFAM" id="SSF53901">
    <property type="entry name" value="Thiolase-like"/>
    <property type="match status" value="1"/>
</dbReference>
<dbReference type="SMART" id="SM01294">
    <property type="entry name" value="PKS_PP_betabranch"/>
    <property type="match status" value="1"/>
</dbReference>
<evidence type="ECO:0000256" key="6">
    <source>
        <dbReference type="ARBA" id="ARBA00023194"/>
    </source>
</evidence>
<feature type="region of interest" description="Disordered" evidence="10">
    <location>
        <begin position="1935"/>
        <end position="1969"/>
    </location>
</feature>
<dbReference type="Pfam" id="PF08990">
    <property type="entry name" value="Docking"/>
    <property type="match status" value="1"/>
</dbReference>
<feature type="domain" description="PKS/mFAS DH" evidence="13">
    <location>
        <begin position="890"/>
        <end position="1160"/>
    </location>
</feature>
<dbReference type="SUPFAM" id="SSF47336">
    <property type="entry name" value="ACP-like"/>
    <property type="match status" value="1"/>
</dbReference>
<dbReference type="PANTHER" id="PTHR43775:SF51">
    <property type="entry name" value="INACTIVE PHENOLPHTHIOCEROL SYNTHESIS POLYKETIDE SYNTHASE TYPE I PKS1-RELATED"/>
    <property type="match status" value="1"/>
</dbReference>
<dbReference type="OrthoDB" id="3882408at2"/>
<protein>
    <submittedName>
        <fullName evidence="14">SDR family NAD(P)-dependent oxidoreductase</fullName>
    </submittedName>
</protein>
<dbReference type="InterPro" id="IPR014043">
    <property type="entry name" value="Acyl_transferase_dom"/>
</dbReference>
<name>A0A5N5VWQ0_STRMB</name>
<feature type="compositionally biased region" description="Low complexity" evidence="10">
    <location>
        <begin position="1256"/>
        <end position="1265"/>
    </location>
</feature>
<comment type="caution">
    <text evidence="14">The sequence shown here is derived from an EMBL/GenBank/DDBJ whole genome shotgun (WGS) entry which is preliminary data.</text>
</comment>
<dbReference type="Pfam" id="PF14765">
    <property type="entry name" value="PS-DH"/>
    <property type="match status" value="1"/>
</dbReference>
<dbReference type="SMART" id="SM00823">
    <property type="entry name" value="PKS_PP"/>
    <property type="match status" value="1"/>
</dbReference>
<dbReference type="Pfam" id="PF22621">
    <property type="entry name" value="CurL-like_PKS_C"/>
    <property type="match status" value="1"/>
</dbReference>
<dbReference type="EMBL" id="VOKX01000148">
    <property type="protein sequence ID" value="KAB7832326.1"/>
    <property type="molecule type" value="Genomic_DNA"/>
</dbReference>
<dbReference type="InterPro" id="IPR013968">
    <property type="entry name" value="PKS_KR"/>
</dbReference>
<dbReference type="InterPro" id="IPR009081">
    <property type="entry name" value="PP-bd_ACP"/>
</dbReference>
<dbReference type="PROSITE" id="PS00606">
    <property type="entry name" value="KS3_1"/>
    <property type="match status" value="1"/>
</dbReference>
<dbReference type="Gene3D" id="3.40.366.10">
    <property type="entry name" value="Malonyl-Coenzyme A Acyl Carrier Protein, domain 2"/>
    <property type="match status" value="1"/>
</dbReference>
<dbReference type="GO" id="GO:0033068">
    <property type="term" value="P:macrolide biosynthetic process"/>
    <property type="evidence" value="ECO:0007669"/>
    <property type="project" value="UniProtKB-ARBA"/>
</dbReference>
<keyword evidence="3" id="KW-0596">Phosphopantetheine</keyword>
<dbReference type="GO" id="GO:0006633">
    <property type="term" value="P:fatty acid biosynthetic process"/>
    <property type="evidence" value="ECO:0007669"/>
    <property type="project" value="InterPro"/>
</dbReference>
<dbReference type="RefSeq" id="WP_152266326.1">
    <property type="nucleotide sequence ID" value="NZ_VOKX01000148.1"/>
</dbReference>
<dbReference type="Gene3D" id="3.40.47.10">
    <property type="match status" value="1"/>
</dbReference>
<dbReference type="PROSITE" id="PS50075">
    <property type="entry name" value="CARRIER"/>
    <property type="match status" value="1"/>
</dbReference>
<dbReference type="SUPFAM" id="SSF51735">
    <property type="entry name" value="NAD(P)-binding Rossmann-fold domains"/>
    <property type="match status" value="2"/>
</dbReference>
<dbReference type="PANTHER" id="PTHR43775">
    <property type="entry name" value="FATTY ACID SYNTHASE"/>
    <property type="match status" value="1"/>
</dbReference>
<dbReference type="InterPro" id="IPR020806">
    <property type="entry name" value="PKS_PP-bd"/>
</dbReference>
<evidence type="ECO:0000313" key="15">
    <source>
        <dbReference type="Proteomes" id="UP000327000"/>
    </source>
</evidence>
<dbReference type="SMART" id="SM00822">
    <property type="entry name" value="PKS_KR"/>
    <property type="match status" value="1"/>
</dbReference>
<feature type="compositionally biased region" description="Low complexity" evidence="10">
    <location>
        <begin position="1320"/>
        <end position="1329"/>
    </location>
</feature>
<evidence type="ECO:0000259" key="11">
    <source>
        <dbReference type="PROSITE" id="PS50075"/>
    </source>
</evidence>
<evidence type="ECO:0000256" key="4">
    <source>
        <dbReference type="ARBA" id="ARBA00022553"/>
    </source>
</evidence>
<dbReference type="InterPro" id="IPR001227">
    <property type="entry name" value="Ac_transferase_dom_sf"/>
</dbReference>
<evidence type="ECO:0000256" key="2">
    <source>
        <dbReference type="ARBA" id="ARBA00004792"/>
    </source>
</evidence>
<comment type="cofactor">
    <cofactor evidence="1">
        <name>pantetheine 4'-phosphate</name>
        <dbReference type="ChEBI" id="CHEBI:47942"/>
    </cofactor>
</comment>
<dbReference type="PROSITE" id="PS52004">
    <property type="entry name" value="KS3_2"/>
    <property type="match status" value="1"/>
</dbReference>
<dbReference type="InterPro" id="IPR020841">
    <property type="entry name" value="PKS_Beta-ketoAc_synthase_dom"/>
</dbReference>
<dbReference type="InterPro" id="IPR015083">
    <property type="entry name" value="NorB/c/GfsB-D-like_docking"/>
</dbReference>
<dbReference type="Gene3D" id="1.10.1200.10">
    <property type="entry name" value="ACP-like"/>
    <property type="match status" value="1"/>
</dbReference>
<feature type="region of interest" description="N-terminal hotdog fold" evidence="9">
    <location>
        <begin position="890"/>
        <end position="1010"/>
    </location>
</feature>